<evidence type="ECO:0000256" key="5">
    <source>
        <dbReference type="ARBA" id="ARBA00023163"/>
    </source>
</evidence>
<keyword evidence="10" id="KW-1185">Reference proteome</keyword>
<dbReference type="Proteomes" id="UP000245207">
    <property type="component" value="Unassembled WGS sequence"/>
</dbReference>
<dbReference type="GO" id="GO:0003700">
    <property type="term" value="F:DNA-binding transcription factor activity"/>
    <property type="evidence" value="ECO:0007669"/>
    <property type="project" value="InterPro"/>
</dbReference>
<keyword evidence="2" id="KW-0805">Transcription regulation</keyword>
<protein>
    <recommendedName>
        <fullName evidence="8">RWP-RK domain-containing protein</fullName>
    </recommendedName>
</protein>
<dbReference type="AlphaFoldDB" id="A0A2U1M0L7"/>
<dbReference type="STRING" id="35608.A0A2U1M0L7"/>
<comment type="function">
    <text evidence="1">Putative transcription factor.</text>
</comment>
<dbReference type="InterPro" id="IPR003035">
    <property type="entry name" value="RWP-RK_dom"/>
</dbReference>
<sequence>MGDQGYTYTLDEAISTIGFGSFQLIVLAYAGLGWVAEAMEMMLLSFVGPAIQPEWGLSILQVKRREFDINCVVFRNMNKNHVRVTKLTSTADLEIGTGPFGSELPENDKSDAEVESAIGPIGNEALEYDNCDSEVVTKKKTKRGIGPFGSELPENDKSDAEVESAIGPIGNEALEYDNCGSEVVTKKKTKRDDLILAPPSLKSQQYHLRGCLALEVLCTLGQFQFSNQLDAALVEYIQEMITRHFYMAVDQAAKKLGVGLSSLKRQCRAMGIKRWPCRKLNSLQELIKHFQDENAGENFDPNTQEIIRRLEFLKRHVEENPDFELPINIKKLRQRAFKAKYKKKEDCEFGIVLIRSKRSK</sequence>
<feature type="domain" description="RWP-RK" evidence="8">
    <location>
        <begin position="219"/>
        <end position="305"/>
    </location>
</feature>
<keyword evidence="6" id="KW-0539">Nucleus</keyword>
<reference evidence="9 10" key="1">
    <citation type="journal article" date="2018" name="Mol. Plant">
        <title>The genome of Artemisia annua provides insight into the evolution of Asteraceae family and artemisinin biosynthesis.</title>
        <authorList>
            <person name="Shen Q."/>
            <person name="Zhang L."/>
            <person name="Liao Z."/>
            <person name="Wang S."/>
            <person name="Yan T."/>
            <person name="Shi P."/>
            <person name="Liu M."/>
            <person name="Fu X."/>
            <person name="Pan Q."/>
            <person name="Wang Y."/>
            <person name="Lv Z."/>
            <person name="Lu X."/>
            <person name="Zhang F."/>
            <person name="Jiang W."/>
            <person name="Ma Y."/>
            <person name="Chen M."/>
            <person name="Hao X."/>
            <person name="Li L."/>
            <person name="Tang Y."/>
            <person name="Lv G."/>
            <person name="Zhou Y."/>
            <person name="Sun X."/>
            <person name="Brodelius P.E."/>
            <person name="Rose J.K.C."/>
            <person name="Tang K."/>
        </authorList>
    </citation>
    <scope>NUCLEOTIDE SEQUENCE [LARGE SCALE GENOMIC DNA]</scope>
    <source>
        <strain evidence="10">cv. Huhao1</strain>
        <tissue evidence="9">Leaf</tissue>
    </source>
</reference>
<keyword evidence="7" id="KW-1133">Transmembrane helix</keyword>
<proteinExistence type="predicted"/>
<dbReference type="GO" id="GO:0003677">
    <property type="term" value="F:DNA binding"/>
    <property type="evidence" value="ECO:0007669"/>
    <property type="project" value="UniProtKB-KW"/>
</dbReference>
<evidence type="ECO:0000256" key="2">
    <source>
        <dbReference type="ARBA" id="ARBA00023015"/>
    </source>
</evidence>
<accession>A0A2U1M0L7</accession>
<feature type="transmembrane region" description="Helical" evidence="7">
    <location>
        <begin position="13"/>
        <end position="36"/>
    </location>
</feature>
<evidence type="ECO:0000256" key="6">
    <source>
        <dbReference type="ARBA" id="ARBA00023242"/>
    </source>
</evidence>
<evidence type="ECO:0000313" key="9">
    <source>
        <dbReference type="EMBL" id="PWA54793.1"/>
    </source>
</evidence>
<dbReference type="OrthoDB" id="6270329at2759"/>
<gene>
    <name evidence="9" type="ORF">CTI12_AA431040</name>
</gene>
<evidence type="ECO:0000259" key="8">
    <source>
        <dbReference type="PROSITE" id="PS51519"/>
    </source>
</evidence>
<evidence type="ECO:0000313" key="10">
    <source>
        <dbReference type="Proteomes" id="UP000245207"/>
    </source>
</evidence>
<dbReference type="EMBL" id="PKPP01006963">
    <property type="protein sequence ID" value="PWA54793.1"/>
    <property type="molecule type" value="Genomic_DNA"/>
</dbReference>
<keyword evidence="5" id="KW-0804">Transcription</keyword>
<keyword evidence="7" id="KW-0812">Transmembrane</keyword>
<comment type="caution">
    <text evidence="9">The sequence shown here is derived from an EMBL/GenBank/DDBJ whole genome shotgun (WGS) entry which is preliminary data.</text>
</comment>
<dbReference type="PANTHER" id="PTHR46373:SF20">
    <property type="entry name" value="PROTEIN RKD1"/>
    <property type="match status" value="1"/>
</dbReference>
<evidence type="ECO:0000256" key="3">
    <source>
        <dbReference type="ARBA" id="ARBA00023054"/>
    </source>
</evidence>
<keyword evidence="3" id="KW-0175">Coiled coil</keyword>
<evidence type="ECO:0000256" key="7">
    <source>
        <dbReference type="SAM" id="Phobius"/>
    </source>
</evidence>
<dbReference type="PROSITE" id="PS51519">
    <property type="entry name" value="RWP_RK"/>
    <property type="match status" value="1"/>
</dbReference>
<evidence type="ECO:0000256" key="4">
    <source>
        <dbReference type="ARBA" id="ARBA00023125"/>
    </source>
</evidence>
<dbReference type="PANTHER" id="PTHR46373">
    <property type="entry name" value="PROTEIN RKD4"/>
    <property type="match status" value="1"/>
</dbReference>
<organism evidence="9 10">
    <name type="scientific">Artemisia annua</name>
    <name type="common">Sweet wormwood</name>
    <dbReference type="NCBI Taxonomy" id="35608"/>
    <lineage>
        <taxon>Eukaryota</taxon>
        <taxon>Viridiplantae</taxon>
        <taxon>Streptophyta</taxon>
        <taxon>Embryophyta</taxon>
        <taxon>Tracheophyta</taxon>
        <taxon>Spermatophyta</taxon>
        <taxon>Magnoliopsida</taxon>
        <taxon>eudicotyledons</taxon>
        <taxon>Gunneridae</taxon>
        <taxon>Pentapetalae</taxon>
        <taxon>asterids</taxon>
        <taxon>campanulids</taxon>
        <taxon>Asterales</taxon>
        <taxon>Asteraceae</taxon>
        <taxon>Asteroideae</taxon>
        <taxon>Anthemideae</taxon>
        <taxon>Artemisiinae</taxon>
        <taxon>Artemisia</taxon>
    </lineage>
</organism>
<keyword evidence="7" id="KW-0472">Membrane</keyword>
<dbReference type="Pfam" id="PF02042">
    <property type="entry name" value="RWP-RK"/>
    <property type="match status" value="1"/>
</dbReference>
<keyword evidence="4" id="KW-0238">DNA-binding</keyword>
<name>A0A2U1M0L7_ARTAN</name>
<evidence type="ECO:0000256" key="1">
    <source>
        <dbReference type="ARBA" id="ARBA00004049"/>
    </source>
</evidence>
<dbReference type="InterPro" id="IPR044607">
    <property type="entry name" value="RKD-like"/>
</dbReference>